<dbReference type="OrthoDB" id="413408at2759"/>
<dbReference type="EMBL" id="GG677981">
    <property type="protein sequence ID" value="EER09899.1"/>
    <property type="molecule type" value="Genomic_DNA"/>
</dbReference>
<proteinExistence type="predicted"/>
<name>C5L041_PERM5</name>
<reference evidence="1 2" key="1">
    <citation type="submission" date="2008-07" db="EMBL/GenBank/DDBJ databases">
        <authorList>
            <person name="El-Sayed N."/>
            <person name="Caler E."/>
            <person name="Inman J."/>
            <person name="Amedeo P."/>
            <person name="Hass B."/>
            <person name="Wortman J."/>
        </authorList>
    </citation>
    <scope>NUCLEOTIDE SEQUENCE [LARGE SCALE GENOMIC DNA]</scope>
    <source>
        <strain evidence="2">ATCC 50983 / TXsc</strain>
    </source>
</reference>
<keyword evidence="2" id="KW-1185">Reference proteome</keyword>
<accession>C5L041</accession>
<protein>
    <recommendedName>
        <fullName evidence="3">RAP domain-containing protein</fullName>
    </recommendedName>
</protein>
<dbReference type="GeneID" id="9052838"/>
<gene>
    <name evidence="1" type="ORF">Pmar_PMAR018543</name>
</gene>
<dbReference type="AlphaFoldDB" id="C5L041"/>
<dbReference type="InParanoid" id="C5L041"/>
<sequence>MSVVSLCRHAAVPVGAKAAACWPGLCCLIPAHREQFEGASRKCPMKAMSETAFMQVSERSKSDQYFTTCRDWVSRNILRLPVPDIVRLVFAFAQNDDKEGARELARRVLIRQEDLLDQANGRDIARLLSTLANLGVREHETGMQDIFENAFPALVNRTGQMRSYQIIALCGAYKRVGIFSNDLAASLARRVMLLGGDDNQFDAIRALLGIMGNLSVCIDREILGTLVEAAAIHELQGEVCAFRLAVLLQICTKLDLEEHPRFHEMMSAVAAEMNKWPSRPSKPLVDTLNHLMLSLVCRHRPSERRLALAELKEALLRSVLEYLAHSGVSPSALDTYCQINLCVIELHIRLERPFLWCELSDKSRDFLAVVSQLRVNNQYDALPAMSSQQHLVVSRELTDLGVSHTLEVALQQPYVIDIAISGSRKLLEIDGPRHFINGYR</sequence>
<dbReference type="OMA" id="THAYHIK"/>
<evidence type="ECO:0000313" key="2">
    <source>
        <dbReference type="Proteomes" id="UP000007800"/>
    </source>
</evidence>
<dbReference type="Proteomes" id="UP000007800">
    <property type="component" value="Unassembled WGS sequence"/>
</dbReference>
<organism evidence="2">
    <name type="scientific">Perkinsus marinus (strain ATCC 50983 / TXsc)</name>
    <dbReference type="NCBI Taxonomy" id="423536"/>
    <lineage>
        <taxon>Eukaryota</taxon>
        <taxon>Sar</taxon>
        <taxon>Alveolata</taxon>
        <taxon>Perkinsozoa</taxon>
        <taxon>Perkinsea</taxon>
        <taxon>Perkinsida</taxon>
        <taxon>Perkinsidae</taxon>
        <taxon>Perkinsus</taxon>
    </lineage>
</organism>
<evidence type="ECO:0008006" key="3">
    <source>
        <dbReference type="Google" id="ProtNLM"/>
    </source>
</evidence>
<evidence type="ECO:0000313" key="1">
    <source>
        <dbReference type="EMBL" id="EER09899.1"/>
    </source>
</evidence>
<dbReference type="RefSeq" id="XP_002778104.1">
    <property type="nucleotide sequence ID" value="XM_002778058.1"/>
</dbReference>